<gene>
    <name evidence="2" type="ordered locus">Q7C_394</name>
</gene>
<proteinExistence type="predicted"/>
<evidence type="ECO:0000313" key="2">
    <source>
        <dbReference type="EMBL" id="AFJ01569.1"/>
    </source>
</evidence>
<evidence type="ECO:0000259" key="1">
    <source>
        <dbReference type="Pfam" id="PF00550"/>
    </source>
</evidence>
<dbReference type="InterPro" id="IPR036736">
    <property type="entry name" value="ACP-like_sf"/>
</dbReference>
<dbReference type="RefSeq" id="WP_014703019.1">
    <property type="nucleotide sequence ID" value="NC_017856.1"/>
</dbReference>
<dbReference type="EMBL" id="CP003380">
    <property type="protein sequence ID" value="AFJ01569.1"/>
    <property type="molecule type" value="Genomic_DNA"/>
</dbReference>
<evidence type="ECO:0000313" key="3">
    <source>
        <dbReference type="Proteomes" id="UP000009145"/>
    </source>
</evidence>
<dbReference type="Gene3D" id="1.10.1200.10">
    <property type="entry name" value="ACP-like"/>
    <property type="match status" value="1"/>
</dbReference>
<dbReference type="KEGG" id="mec:Q7C_394"/>
<keyword evidence="3" id="KW-1185">Reference proteome</keyword>
<name>I1YF76_METFJ</name>
<dbReference type="InterPro" id="IPR009081">
    <property type="entry name" value="PP-bd_ACP"/>
</dbReference>
<dbReference type="SUPFAM" id="SSF47336">
    <property type="entry name" value="ACP-like"/>
    <property type="match status" value="1"/>
</dbReference>
<sequence>MSETAPLNKLELVDYIRTLAPFIEHIDAQDNLLESGLDSMHILQLVNYCRAKGSKVTFTQLIVSPTLADWQTLICQ</sequence>
<organism evidence="2 3">
    <name type="scientific">Methylophaga frappieri (strain ATCC BAA-2434 / DSM 25690 / JAM7)</name>
    <dbReference type="NCBI Taxonomy" id="754477"/>
    <lineage>
        <taxon>Bacteria</taxon>
        <taxon>Pseudomonadati</taxon>
        <taxon>Pseudomonadota</taxon>
        <taxon>Gammaproteobacteria</taxon>
        <taxon>Thiotrichales</taxon>
        <taxon>Piscirickettsiaceae</taxon>
        <taxon>Methylophaga</taxon>
    </lineage>
</organism>
<dbReference type="Proteomes" id="UP000009145">
    <property type="component" value="Chromosome"/>
</dbReference>
<dbReference type="STRING" id="754477.Q7C_394"/>
<protein>
    <submittedName>
        <fullName evidence="2">Aryl carrier domain protein</fullName>
    </submittedName>
</protein>
<reference evidence="2 3" key="1">
    <citation type="journal article" date="2012" name="J. Bacteriol.">
        <title>Complete genome sequences of Methylophaga sp. strain JAM1 and Methylophaga sp. strain JAM7.</title>
        <authorList>
            <person name="Villeneuve C."/>
            <person name="Martineau C."/>
            <person name="Mauffrey F."/>
            <person name="Villemur R."/>
        </authorList>
    </citation>
    <scope>NUCLEOTIDE SEQUENCE [LARGE SCALE GENOMIC DNA]</scope>
    <source>
        <strain evidence="2 3">JAM7</strain>
    </source>
</reference>
<dbReference type="AlphaFoldDB" id="I1YF76"/>
<accession>I1YF76</accession>
<dbReference type="HOGENOM" id="CLU_180851_0_0_6"/>
<dbReference type="PATRIC" id="fig|754477.3.peg.389"/>
<feature type="domain" description="Carrier" evidence="1">
    <location>
        <begin position="24"/>
        <end position="70"/>
    </location>
</feature>
<dbReference type="Pfam" id="PF00550">
    <property type="entry name" value="PP-binding"/>
    <property type="match status" value="1"/>
</dbReference>